<proteinExistence type="inferred from homology"/>
<accession>A0A7X5QXB9</accession>
<comment type="similarity">
    <text evidence="1">Belongs to the outer membrane factor (OMF) (TC 1.B.17) family.</text>
</comment>
<dbReference type="InterPro" id="IPR010131">
    <property type="entry name" value="MdtP/NodT-like"/>
</dbReference>
<dbReference type="EMBL" id="JAAQTL010000002">
    <property type="protein sequence ID" value="NID17167.1"/>
    <property type="molecule type" value="Genomic_DNA"/>
</dbReference>
<dbReference type="InterPro" id="IPR003423">
    <property type="entry name" value="OMP_efflux"/>
</dbReference>
<keyword evidence="3" id="KW-1185">Reference proteome</keyword>
<reference evidence="2 3" key="1">
    <citation type="journal article" date="2006" name="Int. J. Syst. Evol. Microbiol.">
        <title>Dyella yeojuensis sp. nov., isolated from greenhouse soil in Korea.</title>
        <authorList>
            <person name="Kim B.Y."/>
            <person name="Weon H.Y."/>
            <person name="Lee K.H."/>
            <person name="Seok S.J."/>
            <person name="Kwon S.W."/>
            <person name="Go S.J."/>
            <person name="Stackebrandt E."/>
        </authorList>
    </citation>
    <scope>NUCLEOTIDE SEQUENCE [LARGE SCALE GENOMIC DNA]</scope>
    <source>
        <strain evidence="2 3">DSM 17673</strain>
    </source>
</reference>
<name>A0A7X5QXB9_9GAMM</name>
<dbReference type="Gene3D" id="1.20.1600.10">
    <property type="entry name" value="Outer membrane efflux proteins (OEP)"/>
    <property type="match status" value="1"/>
</dbReference>
<dbReference type="SUPFAM" id="SSF56954">
    <property type="entry name" value="Outer membrane efflux proteins (OEP)"/>
    <property type="match status" value="1"/>
</dbReference>
<sequence>MNALVDEALASNLGLEEAIERLRAARALHGTADARFRPQLDARTDNFTNPDTRSSSFVAGFDATWELDLFGRGEATRHVARGALDGAASDLRAAQVSLVAEVARTWLSLRAAQEQAEWLTRIRDIRARQYGMLTTRRRLRLANEGDVQRAGAALALAEAALVEPRDEIDTSAQQLAVLLGQPEPDPAWFQAAPMPTLGNWHLDAAPADLLRSRPEILHAQADVLHAAGEAGLARANRYPSLAIGGSLYWSGGSAIPALGPLVDIPLFDWGMRAAAADAKAHELKASVLAYRAAVLHGVAEVETALGRLSRETDYEQRMAESAAATDAAHAIVVRRVALKLAGPMEQAESSLAHDQAALALVQARASRGLGFVALFKAFGGAPLPTETD</sequence>
<gene>
    <name evidence="2" type="ORF">HBF32_16945</name>
</gene>
<dbReference type="PANTHER" id="PTHR30203">
    <property type="entry name" value="OUTER MEMBRANE CATION EFFLUX PROTEIN"/>
    <property type="match status" value="1"/>
</dbReference>
<organism evidence="2 3">
    <name type="scientific">Luteibacter yeojuensis</name>
    <dbReference type="NCBI Taxonomy" id="345309"/>
    <lineage>
        <taxon>Bacteria</taxon>
        <taxon>Pseudomonadati</taxon>
        <taxon>Pseudomonadota</taxon>
        <taxon>Gammaproteobacteria</taxon>
        <taxon>Lysobacterales</taxon>
        <taxon>Rhodanobacteraceae</taxon>
        <taxon>Luteibacter</taxon>
    </lineage>
</organism>
<evidence type="ECO:0000256" key="1">
    <source>
        <dbReference type="ARBA" id="ARBA00007613"/>
    </source>
</evidence>
<evidence type="ECO:0000313" key="3">
    <source>
        <dbReference type="Proteomes" id="UP000518878"/>
    </source>
</evidence>
<dbReference type="GO" id="GO:0015562">
    <property type="term" value="F:efflux transmembrane transporter activity"/>
    <property type="evidence" value="ECO:0007669"/>
    <property type="project" value="InterPro"/>
</dbReference>
<dbReference type="Gene3D" id="2.20.200.10">
    <property type="entry name" value="Outer membrane efflux proteins (OEP)"/>
    <property type="match status" value="1"/>
</dbReference>
<dbReference type="AlphaFoldDB" id="A0A7X5QXB9"/>
<dbReference type="PANTHER" id="PTHR30203:SF32">
    <property type="entry name" value="CATION EFFLUX SYSTEM PROTEIN CUSC"/>
    <property type="match status" value="1"/>
</dbReference>
<comment type="caution">
    <text evidence="2">The sequence shown here is derived from an EMBL/GenBank/DDBJ whole genome shotgun (WGS) entry which is preliminary data.</text>
</comment>
<evidence type="ECO:0000313" key="2">
    <source>
        <dbReference type="EMBL" id="NID17167.1"/>
    </source>
</evidence>
<protein>
    <submittedName>
        <fullName evidence="2">TolC family protein</fullName>
    </submittedName>
</protein>
<dbReference type="Proteomes" id="UP000518878">
    <property type="component" value="Unassembled WGS sequence"/>
</dbReference>
<dbReference type="Pfam" id="PF02321">
    <property type="entry name" value="OEP"/>
    <property type="match status" value="2"/>
</dbReference>